<keyword evidence="3" id="KW-1185">Reference proteome</keyword>
<sequence>MLAMTQGARADDELITSTRTVVVDARSADGAATRAWIKRHSPGFPPRLQAEQLEISRTVVFGPDSMQRAPGDSPPVPLPASGKPGDVISVSSQRNGGLETWTYKWRAGSKGGGSWSLIGYTFKYFDEQER</sequence>
<name>A0A0R0CKM7_9GAMM</name>
<evidence type="ECO:0000313" key="3">
    <source>
        <dbReference type="Proteomes" id="UP000051386"/>
    </source>
</evidence>
<gene>
    <name evidence="2" type="ORF">ABB28_17200</name>
</gene>
<protein>
    <submittedName>
        <fullName evidence="2">Uncharacterized protein</fullName>
    </submittedName>
</protein>
<reference evidence="2 3" key="1">
    <citation type="submission" date="2015-05" db="EMBL/GenBank/DDBJ databases">
        <title>Genome sequencing and analysis of members of genus Stenotrophomonas.</title>
        <authorList>
            <person name="Patil P.P."/>
            <person name="Midha S."/>
            <person name="Patil P.B."/>
        </authorList>
    </citation>
    <scope>NUCLEOTIDE SEQUENCE [LARGE SCALE GENOMIC DNA]</scope>
    <source>
        <strain evidence="2 3">DSM 21508</strain>
    </source>
</reference>
<feature type="region of interest" description="Disordered" evidence="1">
    <location>
        <begin position="63"/>
        <end position="92"/>
    </location>
</feature>
<organism evidence="2 3">
    <name type="scientific">Stenotrophomonas chelatiphaga</name>
    <dbReference type="NCBI Taxonomy" id="517011"/>
    <lineage>
        <taxon>Bacteria</taxon>
        <taxon>Pseudomonadati</taxon>
        <taxon>Pseudomonadota</taxon>
        <taxon>Gammaproteobacteria</taxon>
        <taxon>Lysobacterales</taxon>
        <taxon>Lysobacteraceae</taxon>
        <taxon>Stenotrophomonas</taxon>
    </lineage>
</organism>
<evidence type="ECO:0000313" key="2">
    <source>
        <dbReference type="EMBL" id="KRG66586.1"/>
    </source>
</evidence>
<dbReference type="Proteomes" id="UP000051386">
    <property type="component" value="Unassembled WGS sequence"/>
</dbReference>
<comment type="caution">
    <text evidence="2">The sequence shown here is derived from an EMBL/GenBank/DDBJ whole genome shotgun (WGS) entry which is preliminary data.</text>
</comment>
<dbReference type="EMBL" id="LDJK01000111">
    <property type="protein sequence ID" value="KRG66586.1"/>
    <property type="molecule type" value="Genomic_DNA"/>
</dbReference>
<evidence type="ECO:0000256" key="1">
    <source>
        <dbReference type="SAM" id="MobiDB-lite"/>
    </source>
</evidence>
<proteinExistence type="predicted"/>
<accession>A0A0R0CKM7</accession>
<dbReference type="PATRIC" id="fig|517011.3.peg.195"/>
<dbReference type="AlphaFoldDB" id="A0A0R0CKM7"/>